<proteinExistence type="predicted"/>
<dbReference type="Pfam" id="PF05733">
    <property type="entry name" value="Tenui_N"/>
    <property type="match status" value="1"/>
</dbReference>
<feature type="compositionally biased region" description="Basic and acidic residues" evidence="1">
    <location>
        <begin position="23"/>
        <end position="33"/>
    </location>
</feature>
<feature type="region of interest" description="Disordered" evidence="1">
    <location>
        <begin position="1"/>
        <end position="33"/>
    </location>
</feature>
<dbReference type="GO" id="GO:0003723">
    <property type="term" value="F:RNA binding"/>
    <property type="evidence" value="ECO:0007669"/>
    <property type="project" value="InterPro"/>
</dbReference>
<feature type="region of interest" description="Disordered" evidence="1">
    <location>
        <begin position="70"/>
        <end position="178"/>
    </location>
</feature>
<accession>A0AAN0LJ89</accession>
<organism evidence="2">
    <name type="scientific">Shoal Cavern virus</name>
    <dbReference type="NCBI Taxonomy" id="3139881"/>
    <lineage>
        <taxon>Viruses</taxon>
        <taxon>Riboviria</taxon>
    </lineage>
</organism>
<feature type="compositionally biased region" description="Basic and acidic residues" evidence="1">
    <location>
        <begin position="1"/>
        <end position="15"/>
    </location>
</feature>
<protein>
    <submittedName>
        <fullName evidence="2">Nucleoprotein</fullName>
    </submittedName>
</protein>
<feature type="compositionally biased region" description="Low complexity" evidence="1">
    <location>
        <begin position="142"/>
        <end position="151"/>
    </location>
</feature>
<reference evidence="2" key="1">
    <citation type="submission" date="2024-02" db="EMBL/GenBank/DDBJ databases">
        <authorList>
            <person name="Martyn C."/>
            <person name="Kistler A.L."/>
        </authorList>
    </citation>
    <scope>NUCLEOTIDE SEQUENCE</scope>
    <source>
        <strain evidence="2">CA020</strain>
    </source>
</reference>
<feature type="compositionally biased region" description="Basic and acidic residues" evidence="1">
    <location>
        <begin position="90"/>
        <end position="104"/>
    </location>
</feature>
<evidence type="ECO:0000256" key="1">
    <source>
        <dbReference type="SAM" id="MobiDB-lite"/>
    </source>
</evidence>
<dbReference type="EMBL" id="PP415843">
    <property type="protein sequence ID" value="WZL61393.1"/>
    <property type="molecule type" value="Genomic_RNA"/>
</dbReference>
<sequence>MTGKLEDSWEDEASKADFSLQKGEPKAAKSAKEALRKRYKTYLSSGGEPIELLQTWLDQSFVDWGTAVAKRGPVAERQAWRRGPLAILPEGERKGKPPTRRDSAAKVASEEDEDEEEEGAVGGAANPSRPPKEPPQQPRPTRPQQITPPARVAGAYPPGGPWDQPGTSQAGQRQDPPKENAEYAGRLRLKAQRSDAVKTALAAVCTAMGITATEEQEAAGELNWGQVLAEMGEYTISSSIVEELKMAYEYQGFDAKLVAQQMAAKGVSPLHAKEGTKAGGYMDRLTLVVIGLMRGANLDKVRKGMKEQNRAKLDVLIKHYGLVSKPVDTAAITLPRVIATFPGLAMDVLKVMEMGPVRHTAMTGLVENYPRQMMFSAFPSLIPRDLAEVTEVLLAAYLLYQHQVSLVINKDYAKWDVQKQQTSLEGFARAALDSNYVTQRQRVLRLVEEGWLEVKEGKVVLSAAVATPLAQAAALYRTRK</sequence>
<feature type="compositionally biased region" description="Acidic residues" evidence="1">
    <location>
        <begin position="110"/>
        <end position="119"/>
    </location>
</feature>
<evidence type="ECO:0000313" key="2">
    <source>
        <dbReference type="EMBL" id="WZL61393.1"/>
    </source>
</evidence>
<dbReference type="InterPro" id="IPR009522">
    <property type="entry name" value="Capsid_Phlebovir/Tenuivir"/>
</dbReference>
<name>A0AAN0LJ89_9VIRU</name>